<dbReference type="AlphaFoldDB" id="A9YMF1"/>
<organism evidence="3">
    <name type="scientific">Ipomoea batatas</name>
    <name type="common">Sweet potato</name>
    <name type="synonym">Convolvulus batatas</name>
    <dbReference type="NCBI Taxonomy" id="4120"/>
    <lineage>
        <taxon>Eukaryota</taxon>
        <taxon>Viridiplantae</taxon>
        <taxon>Streptophyta</taxon>
        <taxon>Embryophyta</taxon>
        <taxon>Tracheophyta</taxon>
        <taxon>Spermatophyta</taxon>
        <taxon>Magnoliopsida</taxon>
        <taxon>eudicotyledons</taxon>
        <taxon>Gunneridae</taxon>
        <taxon>Pentapetalae</taxon>
        <taxon>asterids</taxon>
        <taxon>lamiids</taxon>
        <taxon>Solanales</taxon>
        <taxon>Convolvulaceae</taxon>
        <taxon>Ipomoeeae</taxon>
        <taxon>Ipomoea</taxon>
    </lineage>
</organism>
<dbReference type="PANTHER" id="PTHR33107:SF28">
    <property type="entry name" value="CYSTEINE PROTEASE INHIBITOR 8-LIKE"/>
    <property type="match status" value="1"/>
</dbReference>
<evidence type="ECO:0000313" key="3">
    <source>
        <dbReference type="EMBL" id="ABY19576.1"/>
    </source>
</evidence>
<dbReference type="GO" id="GO:0004866">
    <property type="term" value="F:endopeptidase inhibitor activity"/>
    <property type="evidence" value="ECO:0007669"/>
    <property type="project" value="InterPro"/>
</dbReference>
<proteinExistence type="evidence at transcript level"/>
<reference evidence="3" key="1">
    <citation type="submission" date="2007-10" db="EMBL/GenBank/DDBJ databases">
        <title>cDNA clones from a Ipomoea batatas (sweetpotato) cDNA library.</title>
        <authorList>
            <person name="Guo B."/>
            <person name="Zhang P."/>
        </authorList>
    </citation>
    <scope>NUCLEOTIDE SEQUENCE</scope>
</reference>
<dbReference type="SMART" id="SM00452">
    <property type="entry name" value="STI"/>
    <property type="match status" value="1"/>
</dbReference>
<protein>
    <submittedName>
        <fullName evidence="3">Sporamin A</fullName>
    </submittedName>
</protein>
<dbReference type="MEROPS" id="I03.013"/>
<name>A9YMF1_IPOBA</name>
<dbReference type="CDD" id="cd23368">
    <property type="entry name" value="beta-trefoil_STI_SPOR"/>
    <property type="match status" value="1"/>
</dbReference>
<evidence type="ECO:0000256" key="1">
    <source>
        <dbReference type="ARBA" id="ARBA00005440"/>
    </source>
</evidence>
<keyword evidence="2" id="KW-0732">Signal</keyword>
<dbReference type="PRINTS" id="PR00291">
    <property type="entry name" value="KUNITZINHBTR"/>
</dbReference>
<dbReference type="PROSITE" id="PS00283">
    <property type="entry name" value="SOYBEAN_KUNITZ"/>
    <property type="match status" value="1"/>
</dbReference>
<comment type="similarity">
    <text evidence="1">Belongs to the protease inhibitor I3 (leguminous Kunitz-type inhibitor) family.</text>
</comment>
<dbReference type="InterPro" id="IPR002160">
    <property type="entry name" value="Prot_inh_Kunz-lg"/>
</dbReference>
<feature type="signal peptide" evidence="2">
    <location>
        <begin position="1"/>
        <end position="23"/>
    </location>
</feature>
<evidence type="ECO:0000256" key="2">
    <source>
        <dbReference type="SAM" id="SignalP"/>
    </source>
</evidence>
<accession>A9YMF1</accession>
<dbReference type="PANTHER" id="PTHR33107">
    <property type="entry name" value="KUNITZ TRYPSIN INHIBITOR 2"/>
    <property type="match status" value="1"/>
</dbReference>
<dbReference type="EMBL" id="EU250004">
    <property type="protein sequence ID" value="ABY19576.1"/>
    <property type="molecule type" value="mRNA"/>
</dbReference>
<dbReference type="InterPro" id="IPR011065">
    <property type="entry name" value="Kunitz_inhibitor_STI-like_sf"/>
</dbReference>
<dbReference type="SUPFAM" id="SSF50386">
    <property type="entry name" value="STI-like"/>
    <property type="match status" value="1"/>
</dbReference>
<feature type="chain" id="PRO_5002745486" evidence="2">
    <location>
        <begin position="24"/>
        <end position="219"/>
    </location>
</feature>
<sequence>MKALTLALFSALSLYLLPNPAHSRFNPIRLPTTHEPASSETPVLDINGDEVRAGGNYYMVSAIWGAGGGGLRLAHLDMMSKCASDVIVSPNDLDNGDPITITPATADPESTVVMASTYQTFRFNIATNKLCVNNVNWGIQQDSASGQYFLKAGEFVSDNSNQFKIELVDANLNSYKLTYCQFGSDKCYNVGRFHDHMLRTTRIALSNSPFVFVIKPTDV</sequence>
<dbReference type="Pfam" id="PF00197">
    <property type="entry name" value="Kunitz_legume"/>
    <property type="match status" value="1"/>
</dbReference>
<dbReference type="Gene3D" id="2.80.10.50">
    <property type="match status" value="1"/>
</dbReference>